<dbReference type="InterPro" id="IPR011335">
    <property type="entry name" value="Restrct_endonuc-II-like"/>
</dbReference>
<gene>
    <name evidence="1" type="ORF">BECKUNK1418G_GA0071005_107313</name>
</gene>
<dbReference type="PANTHER" id="PTHR38753:SF1">
    <property type="entry name" value="SLR1441 PROTEIN"/>
    <property type="match status" value="1"/>
</dbReference>
<sequence>MMMRSYRSFGEHKNYARTIPAFLPRISEASLRINEPNLKEKPMSATTTQLTYQDILHLFQETSLQMKETDRLIKETGLQMQETRQFMQEISREMAERDKKLSKQIGALGNRLGDFVQEMVRPAVVTLFQAKGIDVREVYPNISVRRNGGGIEVDLFVVDGLQAIAIECKSHATTDDIREHLDRLRKFKDFFPRYRNLELMGAVAAMVMPDDVAKYAYRQGLYVLAQNGEMVEVRNDDAFVPKFW</sequence>
<organism evidence="1">
    <name type="scientific">Candidatus Kentrum sp. UNK</name>
    <dbReference type="NCBI Taxonomy" id="2126344"/>
    <lineage>
        <taxon>Bacteria</taxon>
        <taxon>Pseudomonadati</taxon>
        <taxon>Pseudomonadota</taxon>
        <taxon>Gammaproteobacteria</taxon>
        <taxon>Candidatus Kentrum</taxon>
    </lineage>
</organism>
<dbReference type="EMBL" id="CAADFZ010000073">
    <property type="protein sequence ID" value="VFK65936.1"/>
    <property type="molecule type" value="Genomic_DNA"/>
</dbReference>
<dbReference type="AlphaFoldDB" id="A0A451AIT9"/>
<name>A0A451AIT9_9GAMM</name>
<accession>A0A451AIT9</accession>
<protein>
    <recommendedName>
        <fullName evidence="2">DUF3782 domain-containing protein</fullName>
    </recommendedName>
</protein>
<evidence type="ECO:0008006" key="2">
    <source>
        <dbReference type="Google" id="ProtNLM"/>
    </source>
</evidence>
<proteinExistence type="predicted"/>
<reference evidence="1" key="1">
    <citation type="submission" date="2019-02" db="EMBL/GenBank/DDBJ databases">
        <authorList>
            <person name="Gruber-Vodicka R. H."/>
            <person name="Seah K. B. B."/>
        </authorList>
    </citation>
    <scope>NUCLEOTIDE SEQUENCE</scope>
    <source>
        <strain evidence="1">BECK_BY8</strain>
    </source>
</reference>
<dbReference type="SUPFAM" id="SSF52980">
    <property type="entry name" value="Restriction endonuclease-like"/>
    <property type="match status" value="1"/>
</dbReference>
<dbReference type="PANTHER" id="PTHR38753">
    <property type="entry name" value="SLR1441 PROTEIN"/>
    <property type="match status" value="1"/>
</dbReference>
<evidence type="ECO:0000313" key="1">
    <source>
        <dbReference type="EMBL" id="VFK65936.1"/>
    </source>
</evidence>